<dbReference type="EMBL" id="MW030567">
    <property type="protein sequence ID" value="QPI16493.1"/>
    <property type="molecule type" value="Genomic_DNA"/>
</dbReference>
<reference evidence="1" key="1">
    <citation type="submission" date="2020-08" db="EMBL/GenBank/DDBJ databases">
        <title>Bridging the membrane lipid divide: bacteria of the FCB group superphylum have the potential to synthesize archaeal ether lipids.</title>
        <authorList>
            <person name="Villanueva L."/>
            <person name="von Meijenfeldt F.A.B."/>
            <person name="Westbye A.B."/>
            <person name="Yadav S."/>
            <person name="Hopmans E.C."/>
            <person name="Dutilh B.E."/>
            <person name="Sinninghe Damste J.S."/>
        </authorList>
    </citation>
    <scope>NUCLEOTIDE SEQUENCE</scope>
    <source>
        <strain evidence="1">NIOZ-UU157</strain>
    </source>
</reference>
<accession>A0A7S9SUI6</accession>
<gene>
    <name evidence="1" type="ORF">NIOZUU157_00392</name>
</gene>
<protein>
    <submittedName>
        <fullName evidence="1">Uncharacterized protein</fullName>
    </submittedName>
</protein>
<organism evidence="1">
    <name type="scientific">Virus NIOZ-UU157</name>
    <dbReference type="NCBI Taxonomy" id="2763269"/>
    <lineage>
        <taxon>Viruses</taxon>
    </lineage>
</organism>
<sequence length="78" mass="9045">MPWNPDGTRKKPSTYRMKYQGNHSAFPFKTEASTKTKQWYVDNYEENKDKPGYKEAMNKAFGGKTEMEGRTSITTKKA</sequence>
<evidence type="ECO:0000313" key="1">
    <source>
        <dbReference type="EMBL" id="QPI16493.1"/>
    </source>
</evidence>
<name>A0A7S9SUI6_9VIRU</name>
<proteinExistence type="predicted"/>